<dbReference type="EMBL" id="JBOK01000016">
    <property type="protein sequence ID" value="EXU79407.1"/>
    <property type="molecule type" value="Genomic_DNA"/>
</dbReference>
<dbReference type="AlphaFoldDB" id="A0A014Q8B6"/>
<name>A0A014Q8B6_9BURK</name>
<gene>
    <name evidence="2" type="ORF">AX13_04685</name>
</gene>
<protein>
    <submittedName>
        <fullName evidence="2">Uncharacterized protein</fullName>
    </submittedName>
</protein>
<organism evidence="2 3">
    <name type="scientific">Comamonas aquatica DA1877</name>
    <dbReference type="NCBI Taxonomy" id="1457173"/>
    <lineage>
        <taxon>Bacteria</taxon>
        <taxon>Pseudomonadati</taxon>
        <taxon>Pseudomonadota</taxon>
        <taxon>Betaproteobacteria</taxon>
        <taxon>Burkholderiales</taxon>
        <taxon>Comamonadaceae</taxon>
        <taxon>Comamonas</taxon>
    </lineage>
</organism>
<sequence length="71" mass="8409">MLLFLKDDGWALLIAAFDSCLIGRLLIRCQVERMTCCGERILPRRWHIAIKLPFQCQDFLFQCLYFVVMLL</sequence>
<evidence type="ECO:0000256" key="1">
    <source>
        <dbReference type="SAM" id="Phobius"/>
    </source>
</evidence>
<keyword evidence="1" id="KW-0472">Membrane</keyword>
<feature type="transmembrane region" description="Helical" evidence="1">
    <location>
        <begin position="9"/>
        <end position="27"/>
    </location>
</feature>
<dbReference type="Proteomes" id="UP000020766">
    <property type="component" value="Unassembled WGS sequence"/>
</dbReference>
<evidence type="ECO:0000313" key="2">
    <source>
        <dbReference type="EMBL" id="EXU79407.1"/>
    </source>
</evidence>
<reference evidence="2 3" key="1">
    <citation type="submission" date="2014-01" db="EMBL/GenBank/DDBJ databases">
        <title>Interspecies Systems Biology Uncovers Metabolites Affecting C. elegans Gene Expression and Life History Traits.</title>
        <authorList>
            <person name="Watson E."/>
            <person name="Macneil L.T."/>
            <person name="Ritter A.D."/>
            <person name="Yilmaz L.S."/>
            <person name="Rosebrock A.P."/>
            <person name="Caudy A.A."/>
            <person name="Walhout A.J."/>
        </authorList>
    </citation>
    <scope>NUCLEOTIDE SEQUENCE [LARGE SCALE GENOMIC DNA]</scope>
    <source>
        <strain evidence="2 3">DA1877</strain>
    </source>
</reference>
<proteinExistence type="predicted"/>
<keyword evidence="1" id="KW-1133">Transmembrane helix</keyword>
<accession>A0A014Q8B6</accession>
<evidence type="ECO:0000313" key="3">
    <source>
        <dbReference type="Proteomes" id="UP000020766"/>
    </source>
</evidence>
<comment type="caution">
    <text evidence="2">The sequence shown here is derived from an EMBL/GenBank/DDBJ whole genome shotgun (WGS) entry which is preliminary data.</text>
</comment>
<keyword evidence="3" id="KW-1185">Reference proteome</keyword>
<keyword evidence="1" id="KW-0812">Transmembrane</keyword>